<reference evidence="6 7" key="1">
    <citation type="submission" date="2018-03" db="EMBL/GenBank/DDBJ databases">
        <title>Genomic Encyclopedia of Archaeal and Bacterial Type Strains, Phase II (KMG-II): from individual species to whole genera.</title>
        <authorList>
            <person name="Goeker M."/>
        </authorList>
    </citation>
    <scope>NUCLEOTIDE SEQUENCE [LARGE SCALE GENOMIC DNA]</scope>
    <source>
        <strain evidence="6 7">DSM 25027</strain>
    </source>
</reference>
<proteinExistence type="predicted"/>
<dbReference type="Pfam" id="PF04542">
    <property type="entry name" value="Sigma70_r2"/>
    <property type="match status" value="1"/>
</dbReference>
<name>A0A2T0MI10_9FLAO</name>
<feature type="domain" description="RNA polymerase sigma-70 region 2" evidence="5">
    <location>
        <begin position="25"/>
        <end position="94"/>
    </location>
</feature>
<dbReference type="SUPFAM" id="SSF88946">
    <property type="entry name" value="Sigma2 domain of RNA polymerase sigma factors"/>
    <property type="match status" value="1"/>
</dbReference>
<evidence type="ECO:0000256" key="1">
    <source>
        <dbReference type="ARBA" id="ARBA00023015"/>
    </source>
</evidence>
<evidence type="ECO:0000256" key="3">
    <source>
        <dbReference type="ARBA" id="ARBA00023125"/>
    </source>
</evidence>
<evidence type="ECO:0000313" key="6">
    <source>
        <dbReference type="EMBL" id="PRX57202.1"/>
    </source>
</evidence>
<dbReference type="AlphaFoldDB" id="A0A2T0MI10"/>
<evidence type="ECO:0000256" key="4">
    <source>
        <dbReference type="ARBA" id="ARBA00023163"/>
    </source>
</evidence>
<keyword evidence="3" id="KW-0238">DNA-binding</keyword>
<gene>
    <name evidence="6" type="ORF">CLV81_1205</name>
</gene>
<dbReference type="GO" id="GO:0006352">
    <property type="term" value="P:DNA-templated transcription initiation"/>
    <property type="evidence" value="ECO:0007669"/>
    <property type="project" value="InterPro"/>
</dbReference>
<evidence type="ECO:0000256" key="2">
    <source>
        <dbReference type="ARBA" id="ARBA00023082"/>
    </source>
</evidence>
<keyword evidence="2" id="KW-0731">Sigma factor</keyword>
<dbReference type="PANTHER" id="PTHR43133">
    <property type="entry name" value="RNA POLYMERASE ECF-TYPE SIGMA FACTO"/>
    <property type="match status" value="1"/>
</dbReference>
<dbReference type="EMBL" id="PVYX01000001">
    <property type="protein sequence ID" value="PRX57202.1"/>
    <property type="molecule type" value="Genomic_DNA"/>
</dbReference>
<dbReference type="InterPro" id="IPR014284">
    <property type="entry name" value="RNA_pol_sigma-70_dom"/>
</dbReference>
<protein>
    <submittedName>
        <fullName evidence="6">RNA polymerase sigma factor (Sigma-70 family)</fullName>
    </submittedName>
</protein>
<dbReference type="OrthoDB" id="1163416at2"/>
<dbReference type="RefSeq" id="WP_106144111.1">
    <property type="nucleotide sequence ID" value="NZ_PVYX01000001.1"/>
</dbReference>
<keyword evidence="1" id="KW-0805">Transcription regulation</keyword>
<keyword evidence="4" id="KW-0804">Transcription</keyword>
<dbReference type="InterPro" id="IPR039425">
    <property type="entry name" value="RNA_pol_sigma-70-like"/>
</dbReference>
<evidence type="ECO:0000313" key="7">
    <source>
        <dbReference type="Proteomes" id="UP000237640"/>
    </source>
</evidence>
<dbReference type="Proteomes" id="UP000237640">
    <property type="component" value="Unassembled WGS sequence"/>
</dbReference>
<dbReference type="NCBIfam" id="TIGR02937">
    <property type="entry name" value="sigma70-ECF"/>
    <property type="match status" value="1"/>
</dbReference>
<dbReference type="InterPro" id="IPR013325">
    <property type="entry name" value="RNA_pol_sigma_r2"/>
</dbReference>
<dbReference type="GO" id="GO:0016987">
    <property type="term" value="F:sigma factor activity"/>
    <property type="evidence" value="ECO:0007669"/>
    <property type="project" value="UniProtKB-KW"/>
</dbReference>
<evidence type="ECO:0000259" key="5">
    <source>
        <dbReference type="Pfam" id="PF04542"/>
    </source>
</evidence>
<comment type="caution">
    <text evidence="6">The sequence shown here is derived from an EMBL/GenBank/DDBJ whole genome shotgun (WGS) entry which is preliminary data.</text>
</comment>
<dbReference type="GO" id="GO:0003677">
    <property type="term" value="F:DNA binding"/>
    <property type="evidence" value="ECO:0007669"/>
    <property type="project" value="UniProtKB-KW"/>
</dbReference>
<sequence>MSTKKRTEELKGFLAGDSRTLRDIYSNHYPKVQGFILKNSGSEQEAKDIFQDALVLTYQKLKSGSLRLECSLATYIFAVSRNMWMNSLRKRKRTLQLDQKPEISEDLEKSILAEIEKRERFSLYHKHFLKLSGQCQELLRNFFLGKKMDEIASLMSYSVAYTRKKKFECKEKLLKMIELDPVYTELSSKKRKIQ</sequence>
<dbReference type="PANTHER" id="PTHR43133:SF8">
    <property type="entry name" value="RNA POLYMERASE SIGMA FACTOR HI_1459-RELATED"/>
    <property type="match status" value="1"/>
</dbReference>
<dbReference type="InterPro" id="IPR007627">
    <property type="entry name" value="RNA_pol_sigma70_r2"/>
</dbReference>
<organism evidence="6 7">
    <name type="scientific">Flagellimonas meridianipacifica</name>
    <dbReference type="NCBI Taxonomy" id="1080225"/>
    <lineage>
        <taxon>Bacteria</taxon>
        <taxon>Pseudomonadati</taxon>
        <taxon>Bacteroidota</taxon>
        <taxon>Flavobacteriia</taxon>
        <taxon>Flavobacteriales</taxon>
        <taxon>Flavobacteriaceae</taxon>
        <taxon>Flagellimonas</taxon>
    </lineage>
</organism>
<accession>A0A2T0MI10</accession>
<keyword evidence="7" id="KW-1185">Reference proteome</keyword>
<dbReference type="Gene3D" id="1.10.1740.10">
    <property type="match status" value="1"/>
</dbReference>